<name>A0A6P4B8Y9_ZIZJJ</name>
<evidence type="ECO:0000256" key="4">
    <source>
        <dbReference type="ARBA" id="ARBA00022525"/>
    </source>
</evidence>
<dbReference type="PANTHER" id="PTHR33285:SF39">
    <property type="entry name" value="PHYTOSULFOKINE"/>
    <property type="match status" value="1"/>
</dbReference>
<dbReference type="GO" id="GO:0005576">
    <property type="term" value="C:extracellular region"/>
    <property type="evidence" value="ECO:0007669"/>
    <property type="project" value="UniProtKB-SubCell"/>
</dbReference>
<evidence type="ECO:0000256" key="7">
    <source>
        <dbReference type="ARBA" id="ARBA00022782"/>
    </source>
</evidence>
<evidence type="ECO:0000313" key="11">
    <source>
        <dbReference type="RefSeq" id="XP_015895296.1"/>
    </source>
</evidence>
<sequence length="81" mass="9026">MAKRLNFFILVLLLLSCAETRPIPNTILQESAYPNIPNALSPEEAIMEDGGCKGLENEECLIRRSMAAHTDYIYTQDITGP</sequence>
<comment type="subcellular location">
    <subcellularLocation>
        <location evidence="1 9">Secreted</location>
    </subcellularLocation>
</comment>
<dbReference type="InParanoid" id="A0A6P4B8Y9"/>
<dbReference type="KEGG" id="zju:107429151"/>
<dbReference type="GO" id="GO:0030154">
    <property type="term" value="P:cell differentiation"/>
    <property type="evidence" value="ECO:0007669"/>
    <property type="project" value="UniProtKB-UniRule"/>
</dbReference>
<keyword evidence="10" id="KW-1185">Reference proteome</keyword>
<feature type="signal peptide" evidence="9">
    <location>
        <begin position="1"/>
        <end position="20"/>
    </location>
</feature>
<organism evidence="10 11">
    <name type="scientific">Ziziphus jujuba</name>
    <name type="common">Chinese jujube</name>
    <name type="synonym">Ziziphus sativa</name>
    <dbReference type="NCBI Taxonomy" id="326968"/>
    <lineage>
        <taxon>Eukaryota</taxon>
        <taxon>Viridiplantae</taxon>
        <taxon>Streptophyta</taxon>
        <taxon>Embryophyta</taxon>
        <taxon>Tracheophyta</taxon>
        <taxon>Spermatophyta</taxon>
        <taxon>Magnoliopsida</taxon>
        <taxon>eudicotyledons</taxon>
        <taxon>Gunneridae</taxon>
        <taxon>Pentapetalae</taxon>
        <taxon>rosids</taxon>
        <taxon>fabids</taxon>
        <taxon>Rosales</taxon>
        <taxon>Rhamnaceae</taxon>
        <taxon>Paliureae</taxon>
        <taxon>Ziziphus</taxon>
    </lineage>
</organism>
<evidence type="ECO:0000313" key="10">
    <source>
        <dbReference type="Proteomes" id="UP001652623"/>
    </source>
</evidence>
<keyword evidence="4 9" id="KW-0964">Secreted</keyword>
<dbReference type="InterPro" id="IPR009438">
    <property type="entry name" value="Phytosulfokine"/>
</dbReference>
<evidence type="ECO:0000256" key="1">
    <source>
        <dbReference type="ARBA" id="ARBA00004613"/>
    </source>
</evidence>
<evidence type="ECO:0000256" key="6">
    <source>
        <dbReference type="ARBA" id="ARBA00022729"/>
    </source>
</evidence>
<comment type="PTM">
    <text evidence="9">Sulfation is important for activity and for the binding to a putative membrane receptor.</text>
</comment>
<accession>A0A6P4B8Y9</accession>
<evidence type="ECO:0000256" key="3">
    <source>
        <dbReference type="ARBA" id="ARBA00022473"/>
    </source>
</evidence>
<dbReference type="RefSeq" id="XP_015895296.1">
    <property type="nucleotide sequence ID" value="XM_016039810.4"/>
</dbReference>
<dbReference type="Proteomes" id="UP001652623">
    <property type="component" value="Chromosome 12"/>
</dbReference>
<evidence type="ECO:0000256" key="2">
    <source>
        <dbReference type="ARBA" id="ARBA00010781"/>
    </source>
</evidence>
<gene>
    <name evidence="11" type="primary">LOC107429151</name>
</gene>
<dbReference type="AlphaFoldDB" id="A0A6P4B8Y9"/>
<protein>
    <recommendedName>
        <fullName evidence="9">Phytosulfokine</fullName>
    </recommendedName>
    <component>
        <recommendedName>
            <fullName evidence="9">Phytosulfokine-alpha</fullName>
            <shortName evidence="9">PSK-alpha</shortName>
            <shortName evidence="9">Phytosulfokine-a</shortName>
        </recommendedName>
    </component>
    <component>
        <recommendedName>
            <fullName evidence="9">Phytosulfokine-beta</fullName>
            <shortName evidence="9">PSK-beta</shortName>
            <shortName evidence="9">Phytosulfokine-b</shortName>
        </recommendedName>
    </component>
</protein>
<dbReference type="PROSITE" id="PS51257">
    <property type="entry name" value="PROKAR_LIPOPROTEIN"/>
    <property type="match status" value="1"/>
</dbReference>
<comment type="similarity">
    <text evidence="2 9">Belongs to the phytosulfokine family.</text>
</comment>
<comment type="function">
    <text evidence="9">Promotes plant cell differentiation, organogenesis and somatic embryogenesis as well as cell proliferation.</text>
</comment>
<dbReference type="GO" id="GO:0008283">
    <property type="term" value="P:cell population proliferation"/>
    <property type="evidence" value="ECO:0007669"/>
    <property type="project" value="UniProtKB-UniRule"/>
</dbReference>
<dbReference type="PANTHER" id="PTHR33285">
    <property type="entry name" value="PHYTOSULFOKINES 3"/>
    <property type="match status" value="1"/>
</dbReference>
<reference evidence="11" key="1">
    <citation type="submission" date="2025-08" db="UniProtKB">
        <authorList>
            <consortium name="RefSeq"/>
        </authorList>
    </citation>
    <scope>IDENTIFICATION</scope>
    <source>
        <tissue evidence="11">Seedling</tissue>
    </source>
</reference>
<evidence type="ECO:0000256" key="8">
    <source>
        <dbReference type="ARBA" id="ARBA00023030"/>
    </source>
</evidence>
<evidence type="ECO:0000256" key="9">
    <source>
        <dbReference type="RuleBase" id="RU368031"/>
    </source>
</evidence>
<keyword evidence="5 9" id="KW-0765">Sulfation</keyword>
<keyword evidence="7 9" id="KW-0221">Differentiation</keyword>
<keyword evidence="3 9" id="KW-0217">Developmental protein</keyword>
<dbReference type="GeneID" id="107429151"/>
<keyword evidence="6 9" id="KW-0732">Signal</keyword>
<dbReference type="GO" id="GO:0008083">
    <property type="term" value="F:growth factor activity"/>
    <property type="evidence" value="ECO:0007669"/>
    <property type="project" value="UniProtKB-UniRule"/>
</dbReference>
<comment type="PTM">
    <text evidence="9">PSK-alpha is produced by endopeptidase digestion. PSK-beta is produced from PSK-alpha by exopeptidase digestion.</text>
</comment>
<feature type="chain" id="PRO_5031604216" description="Phytosulfokine" evidence="9">
    <location>
        <begin position="21"/>
        <end position="81"/>
    </location>
</feature>
<evidence type="ECO:0000256" key="5">
    <source>
        <dbReference type="ARBA" id="ARBA00022641"/>
    </source>
</evidence>
<dbReference type="Pfam" id="PF06404">
    <property type="entry name" value="PSK"/>
    <property type="match status" value="1"/>
</dbReference>
<keyword evidence="8 9" id="KW-0339">Growth factor</keyword>
<proteinExistence type="inferred from homology"/>